<evidence type="ECO:0000256" key="4">
    <source>
        <dbReference type="ARBA" id="ARBA00022827"/>
    </source>
</evidence>
<organism evidence="7 8">
    <name type="scientific">Phialemonium thermophilum</name>
    <dbReference type="NCBI Taxonomy" id="223376"/>
    <lineage>
        <taxon>Eukaryota</taxon>
        <taxon>Fungi</taxon>
        <taxon>Dikarya</taxon>
        <taxon>Ascomycota</taxon>
        <taxon>Pezizomycotina</taxon>
        <taxon>Sordariomycetes</taxon>
        <taxon>Sordariomycetidae</taxon>
        <taxon>Cephalothecales</taxon>
        <taxon>Cephalothecaceae</taxon>
        <taxon>Phialemonium</taxon>
    </lineage>
</organism>
<dbReference type="PRINTS" id="PR00420">
    <property type="entry name" value="RNGMNOXGNASE"/>
</dbReference>
<dbReference type="InterPro" id="IPR050562">
    <property type="entry name" value="FAD_mOase_fung"/>
</dbReference>
<accession>A0ABR3VT76</accession>
<evidence type="ECO:0000256" key="3">
    <source>
        <dbReference type="ARBA" id="ARBA00022630"/>
    </source>
</evidence>
<dbReference type="Proteomes" id="UP001586593">
    <property type="component" value="Unassembled WGS sequence"/>
</dbReference>
<dbReference type="EMBL" id="JAZHXJ010001419">
    <property type="protein sequence ID" value="KAL1844854.1"/>
    <property type="molecule type" value="Genomic_DNA"/>
</dbReference>
<evidence type="ECO:0000313" key="7">
    <source>
        <dbReference type="EMBL" id="KAL1844854.1"/>
    </source>
</evidence>
<evidence type="ECO:0000259" key="6">
    <source>
        <dbReference type="Pfam" id="PF01494"/>
    </source>
</evidence>
<dbReference type="SUPFAM" id="SSF51905">
    <property type="entry name" value="FAD/NAD(P)-binding domain"/>
    <property type="match status" value="1"/>
</dbReference>
<name>A0ABR3VT76_9PEZI</name>
<dbReference type="Pfam" id="PF01494">
    <property type="entry name" value="FAD_binding_3"/>
    <property type="match status" value="1"/>
</dbReference>
<keyword evidence="8" id="KW-1185">Reference proteome</keyword>
<comment type="similarity">
    <text evidence="2">Belongs to the paxM FAD-dependent monooxygenase family.</text>
</comment>
<sequence length="252" mass="28047">MWCSFPAPSGPGESFEIPDRGRSVMYLTGKERGWIMLYEKLPQPTRERRTYTDEDVAAFAARFADYPVNAQLHVRDVFARRLTWGMSDLGEGVAGRWSGAGGRIVLVGDACHKFTPNAGLGLNNAIQDVVVLSNGLWRALREAENSDGPSGNRLDGETLSEVFRRYHAARQEPLQKDYGRSALVTRLQAWATPLHYVLSRFVFSFAFVAKLVTRFAVSPLLSRGLVLDYVPSSDLPAGKVPWEHRMPSSSSQ</sequence>
<dbReference type="Gene3D" id="3.50.50.60">
    <property type="entry name" value="FAD/NAD(P)-binding domain"/>
    <property type="match status" value="1"/>
</dbReference>
<gene>
    <name evidence="7" type="ORF">VTK73DRAFT_1676</name>
</gene>
<keyword evidence="4" id="KW-0274">FAD</keyword>
<feature type="domain" description="FAD-binding" evidence="6">
    <location>
        <begin position="101"/>
        <end position="144"/>
    </location>
</feature>
<dbReference type="InterPro" id="IPR002938">
    <property type="entry name" value="FAD-bd"/>
</dbReference>
<evidence type="ECO:0000256" key="2">
    <source>
        <dbReference type="ARBA" id="ARBA00007992"/>
    </source>
</evidence>
<proteinExistence type="inferred from homology"/>
<keyword evidence="5" id="KW-0560">Oxidoreductase</keyword>
<comment type="caution">
    <text evidence="7">The sequence shown here is derived from an EMBL/GenBank/DDBJ whole genome shotgun (WGS) entry which is preliminary data.</text>
</comment>
<protein>
    <recommendedName>
        <fullName evidence="6">FAD-binding domain-containing protein</fullName>
    </recommendedName>
</protein>
<evidence type="ECO:0000256" key="1">
    <source>
        <dbReference type="ARBA" id="ARBA00001974"/>
    </source>
</evidence>
<keyword evidence="3" id="KW-0285">Flavoprotein</keyword>
<evidence type="ECO:0000256" key="5">
    <source>
        <dbReference type="ARBA" id="ARBA00023002"/>
    </source>
</evidence>
<comment type="cofactor">
    <cofactor evidence="1">
        <name>FAD</name>
        <dbReference type="ChEBI" id="CHEBI:57692"/>
    </cofactor>
</comment>
<reference evidence="7 8" key="1">
    <citation type="journal article" date="2024" name="Commun. Biol.">
        <title>Comparative genomic analysis of thermophilic fungi reveals convergent evolutionary adaptations and gene losses.</title>
        <authorList>
            <person name="Steindorff A.S."/>
            <person name="Aguilar-Pontes M.V."/>
            <person name="Robinson A.J."/>
            <person name="Andreopoulos B."/>
            <person name="LaButti K."/>
            <person name="Kuo A."/>
            <person name="Mondo S."/>
            <person name="Riley R."/>
            <person name="Otillar R."/>
            <person name="Haridas S."/>
            <person name="Lipzen A."/>
            <person name="Grimwood J."/>
            <person name="Schmutz J."/>
            <person name="Clum A."/>
            <person name="Reid I.D."/>
            <person name="Moisan M.C."/>
            <person name="Butler G."/>
            <person name="Nguyen T.T.M."/>
            <person name="Dewar K."/>
            <person name="Conant G."/>
            <person name="Drula E."/>
            <person name="Henrissat B."/>
            <person name="Hansel C."/>
            <person name="Singer S."/>
            <person name="Hutchinson M.I."/>
            <person name="de Vries R.P."/>
            <person name="Natvig D.O."/>
            <person name="Powell A.J."/>
            <person name="Tsang A."/>
            <person name="Grigoriev I.V."/>
        </authorList>
    </citation>
    <scope>NUCLEOTIDE SEQUENCE [LARGE SCALE GENOMIC DNA]</scope>
    <source>
        <strain evidence="7 8">ATCC 24622</strain>
    </source>
</reference>
<dbReference type="PANTHER" id="PTHR47356:SF2">
    <property type="entry name" value="FAD-BINDING DOMAIN-CONTAINING PROTEIN-RELATED"/>
    <property type="match status" value="1"/>
</dbReference>
<dbReference type="PANTHER" id="PTHR47356">
    <property type="entry name" value="FAD-DEPENDENT MONOOXYGENASE ASQG-RELATED"/>
    <property type="match status" value="1"/>
</dbReference>
<evidence type="ECO:0000313" key="8">
    <source>
        <dbReference type="Proteomes" id="UP001586593"/>
    </source>
</evidence>
<dbReference type="InterPro" id="IPR036188">
    <property type="entry name" value="FAD/NAD-bd_sf"/>
</dbReference>